<name>K5UIP5_PHACS</name>
<evidence type="ECO:0000313" key="2">
    <source>
        <dbReference type="Proteomes" id="UP000008370"/>
    </source>
</evidence>
<gene>
    <name evidence="1" type="ORF">PHACADRAFT_201644</name>
</gene>
<accession>K5UIP5</accession>
<dbReference type="Proteomes" id="UP000008370">
    <property type="component" value="Unassembled WGS sequence"/>
</dbReference>
<proteinExistence type="predicted"/>
<dbReference type="HOGENOM" id="CLU_2134393_0_0_1"/>
<protein>
    <submittedName>
        <fullName evidence="1">Uncharacterized protein</fullName>
    </submittedName>
</protein>
<keyword evidence="2" id="KW-1185">Reference proteome</keyword>
<dbReference type="GeneID" id="18911635"/>
<reference evidence="1 2" key="1">
    <citation type="journal article" date="2012" name="BMC Genomics">
        <title>Comparative genomics of the white-rot fungi, Phanerochaete carnosa and P. chrysosporium, to elucidate the genetic basis of the distinct wood types they colonize.</title>
        <authorList>
            <person name="Suzuki H."/>
            <person name="MacDonald J."/>
            <person name="Syed K."/>
            <person name="Salamov A."/>
            <person name="Hori C."/>
            <person name="Aerts A."/>
            <person name="Henrissat B."/>
            <person name="Wiebenga A."/>
            <person name="vanKuyk P.A."/>
            <person name="Barry K."/>
            <person name="Lindquist E."/>
            <person name="LaButti K."/>
            <person name="Lapidus A."/>
            <person name="Lucas S."/>
            <person name="Coutinho P."/>
            <person name="Gong Y."/>
            <person name="Samejima M."/>
            <person name="Mahadevan R."/>
            <person name="Abou-Zaid M."/>
            <person name="de Vries R.P."/>
            <person name="Igarashi K."/>
            <person name="Yadav J.S."/>
            <person name="Grigoriev I.V."/>
            <person name="Master E.R."/>
        </authorList>
    </citation>
    <scope>NUCLEOTIDE SEQUENCE [LARGE SCALE GENOMIC DNA]</scope>
    <source>
        <strain evidence="1 2">HHB-10118-sp</strain>
    </source>
</reference>
<evidence type="ECO:0000313" key="1">
    <source>
        <dbReference type="EMBL" id="EKM49386.1"/>
    </source>
</evidence>
<organism evidence="1 2">
    <name type="scientific">Phanerochaete carnosa (strain HHB-10118-sp)</name>
    <name type="common">White-rot fungus</name>
    <name type="synonym">Peniophora carnosa</name>
    <dbReference type="NCBI Taxonomy" id="650164"/>
    <lineage>
        <taxon>Eukaryota</taxon>
        <taxon>Fungi</taxon>
        <taxon>Dikarya</taxon>
        <taxon>Basidiomycota</taxon>
        <taxon>Agaricomycotina</taxon>
        <taxon>Agaricomycetes</taxon>
        <taxon>Polyporales</taxon>
        <taxon>Phanerochaetaceae</taxon>
        <taxon>Phanerochaete</taxon>
    </lineage>
</organism>
<sequence>MNGQWKAEVYGNFVVSCVGVIPEQETHLVLKHSLDDYFTGNNLANGPQTVTEVAVGVHHARRHFPFFCAIEILSMAQGHVLEEQVMDVFWPEAIHKPRRLKVEDEQLQMLRSS</sequence>
<dbReference type="KEGG" id="pco:PHACADRAFT_201644"/>
<dbReference type="InParanoid" id="K5UIP5"/>
<dbReference type="EMBL" id="JH930481">
    <property type="protein sequence ID" value="EKM49386.1"/>
    <property type="molecule type" value="Genomic_DNA"/>
</dbReference>
<dbReference type="AlphaFoldDB" id="K5UIP5"/>
<dbReference type="RefSeq" id="XP_007402010.1">
    <property type="nucleotide sequence ID" value="XM_007401948.1"/>
</dbReference>